<evidence type="ECO:0000256" key="2">
    <source>
        <dbReference type="ARBA" id="ARBA00023125"/>
    </source>
</evidence>
<evidence type="ECO:0000313" key="6">
    <source>
        <dbReference type="EMBL" id="GAQ18337.1"/>
    </source>
</evidence>
<dbReference type="Gene3D" id="1.10.1240.10">
    <property type="entry name" value="Methionine synthase domain"/>
    <property type="match status" value="1"/>
</dbReference>
<reference evidence="5 7" key="2">
    <citation type="submission" date="2014-03" db="EMBL/GenBank/DDBJ databases">
        <authorList>
            <person name="Urmite Genomes U."/>
        </authorList>
    </citation>
    <scope>NUCLEOTIDE SEQUENCE [LARGE SCALE GENOMIC DNA]</scope>
    <source>
        <strain evidence="5 7">S1</strain>
    </source>
</reference>
<reference evidence="6 8" key="4">
    <citation type="journal article" date="2016" name="Genome Announc.">
        <title>Draft Genome Sequence of Oceanobacillus picturae Heshi-B3, Isolated from Fermented Rice Bran in a Traditional Japanese Seafood Dish.</title>
        <authorList>
            <person name="Akuzawa S."/>
            <person name="Nagaoka J."/>
            <person name="Kanekatsu M."/>
            <person name="Kanesaki Y."/>
            <person name="Suzuki T."/>
        </authorList>
    </citation>
    <scope>NUCLEOTIDE SEQUENCE [LARGE SCALE GENOMIC DNA]</scope>
    <source>
        <strain evidence="6 8">Heshi-B3</strain>
    </source>
</reference>
<dbReference type="Gene3D" id="1.10.1660.10">
    <property type="match status" value="1"/>
</dbReference>
<reference evidence="5 7" key="1">
    <citation type="submission" date="2014-03" db="EMBL/GenBank/DDBJ databases">
        <title>Draft genome sequencing of Oceanobacillus picturae strain S1 isolated from human gut.</title>
        <authorList>
            <person name="Croce O."/>
            <person name="Lagier J.C."/>
            <person name="Raoult D."/>
        </authorList>
    </citation>
    <scope>NUCLEOTIDE SEQUENCE [LARGE SCALE GENOMIC DNA]</scope>
    <source>
        <strain evidence="5 7">S1</strain>
    </source>
</reference>
<dbReference type="GO" id="GO:0003677">
    <property type="term" value="F:DNA binding"/>
    <property type="evidence" value="ECO:0007669"/>
    <property type="project" value="UniProtKB-KW"/>
</dbReference>
<dbReference type="RefSeq" id="WP_051557669.1">
    <property type="nucleotide sequence ID" value="NZ_BBXV01000026.1"/>
</dbReference>
<feature type="domain" description="HTH merR-type" evidence="4">
    <location>
        <begin position="9"/>
        <end position="66"/>
    </location>
</feature>
<dbReference type="SMART" id="SM00422">
    <property type="entry name" value="HTH_MERR"/>
    <property type="match status" value="1"/>
</dbReference>
<dbReference type="GO" id="GO:0031419">
    <property type="term" value="F:cobalamin binding"/>
    <property type="evidence" value="ECO:0007669"/>
    <property type="project" value="InterPro"/>
</dbReference>
<dbReference type="InterPro" id="IPR009061">
    <property type="entry name" value="DNA-bd_dom_put_sf"/>
</dbReference>
<dbReference type="InterPro" id="IPR036724">
    <property type="entry name" value="Cobalamin-bd_sf"/>
</dbReference>
<accession>W9B7K7</accession>
<keyword evidence="1" id="KW-0805">Transcription regulation</keyword>
<dbReference type="GO" id="GO:0046872">
    <property type="term" value="F:metal ion binding"/>
    <property type="evidence" value="ECO:0007669"/>
    <property type="project" value="InterPro"/>
</dbReference>
<dbReference type="PANTHER" id="PTHR30204">
    <property type="entry name" value="REDOX-CYCLING DRUG-SENSING TRANSCRIPTIONAL ACTIVATOR SOXR"/>
    <property type="match status" value="1"/>
</dbReference>
<dbReference type="AlphaFoldDB" id="W9B7K7"/>
<reference evidence="8" key="3">
    <citation type="submission" date="2015-07" db="EMBL/GenBank/DDBJ databases">
        <title>Draft Genome Sequence of Oceanobacillus picturae Heshi-B3 that Was Isolated from Fermented Rice Bran with Aging Salted Mackerel, Which Was Named Heshiko as Traditional Fermented Seafood in Japan.</title>
        <authorList>
            <person name="Akuzawa S."/>
            <person name="Nakagawa J."/>
            <person name="Kanekatsu T."/>
            <person name="Kanesaki Y."/>
            <person name="Suzuki T."/>
        </authorList>
    </citation>
    <scope>NUCLEOTIDE SEQUENCE [LARGE SCALE GENOMIC DNA]</scope>
    <source>
        <strain evidence="8">Heshi-B3</strain>
    </source>
</reference>
<proteinExistence type="predicted"/>
<dbReference type="EMBL" id="BBXV01000026">
    <property type="protein sequence ID" value="GAQ18337.1"/>
    <property type="molecule type" value="Genomic_DNA"/>
</dbReference>
<dbReference type="Pfam" id="PF13411">
    <property type="entry name" value="MerR_1"/>
    <property type="match status" value="1"/>
</dbReference>
<dbReference type="InterPro" id="IPR000551">
    <property type="entry name" value="MerR-type_HTH_dom"/>
</dbReference>
<gene>
    <name evidence="5" type="primary">ycgE</name>
    <name evidence="5" type="ORF">BN988_01040</name>
    <name evidence="6" type="ORF">OPHB3_2276</name>
</gene>
<dbReference type="eggNOG" id="COG0789">
    <property type="taxonomic scope" value="Bacteria"/>
</dbReference>
<evidence type="ECO:0000313" key="7">
    <source>
        <dbReference type="Proteomes" id="UP000028863"/>
    </source>
</evidence>
<evidence type="ECO:0000256" key="3">
    <source>
        <dbReference type="ARBA" id="ARBA00023163"/>
    </source>
</evidence>
<evidence type="ECO:0000259" key="4">
    <source>
        <dbReference type="PROSITE" id="PS50937"/>
    </source>
</evidence>
<dbReference type="Proteomes" id="UP000052946">
    <property type="component" value="Unassembled WGS sequence"/>
</dbReference>
<dbReference type="GO" id="GO:0003700">
    <property type="term" value="F:DNA-binding transcription factor activity"/>
    <property type="evidence" value="ECO:0007669"/>
    <property type="project" value="InterPro"/>
</dbReference>
<dbReference type="Pfam" id="PF02607">
    <property type="entry name" value="B12-binding_2"/>
    <property type="match status" value="1"/>
</dbReference>
<evidence type="ECO:0000313" key="5">
    <source>
        <dbReference type="EMBL" id="CDO02570.1"/>
    </source>
</evidence>
<comment type="caution">
    <text evidence="5">The sequence shown here is derived from an EMBL/GenBank/DDBJ whole genome shotgun (WGS) entry which is preliminary data.</text>
</comment>
<dbReference type="Proteomes" id="UP000028863">
    <property type="component" value="Unassembled WGS sequence"/>
</dbReference>
<sequence length="307" mass="35352">MSITQTQREYYIKEVAERTGLSKQVIRKWENRYQSLEPKRKENGYRVYSQDDIRTLLKIKDYQQKGDSIQQAVNRVHRERAQQDKQPIGNNMDMLIMDLLEAGENCDEAGLNRTLRQSYHYYGMDYFLKKIIIPFLVEVGNKWERGEWEAFQESVTSLVVRDFLVEIRSSFRYDDNAPLILGACLPGELHEVPVHIILLQCLMRGWKTKLIGSSPAPGSIEALVCRFQPKKVLLSATTSIPFEQNPELLKTLDKFAGRYQNTSFYLGGQGAISFVGNKHLRHITVTNCIEDVATFEPSIRAAFPNPK</sequence>
<protein>
    <submittedName>
        <fullName evidence="5">HTH-type transcriptional repressor YcgE</fullName>
    </submittedName>
</protein>
<dbReference type="InterPro" id="IPR003759">
    <property type="entry name" value="Cbl-bd_cap"/>
</dbReference>
<dbReference type="OrthoDB" id="122388at2"/>
<dbReference type="SUPFAM" id="SSF52242">
    <property type="entry name" value="Cobalamin (vitamin B12)-binding domain"/>
    <property type="match status" value="1"/>
</dbReference>
<dbReference type="EMBL" id="CCAX010000001">
    <property type="protein sequence ID" value="CDO02570.1"/>
    <property type="molecule type" value="Genomic_DNA"/>
</dbReference>
<keyword evidence="3" id="KW-0804">Transcription</keyword>
<dbReference type="PANTHER" id="PTHR30204:SF67">
    <property type="entry name" value="HTH-TYPE TRANSCRIPTIONAL REGULATOR MLRA-RELATED"/>
    <property type="match status" value="1"/>
</dbReference>
<keyword evidence="2" id="KW-0238">DNA-binding</keyword>
<dbReference type="Gene3D" id="3.40.50.280">
    <property type="entry name" value="Cobalamin-binding domain"/>
    <property type="match status" value="1"/>
</dbReference>
<dbReference type="eggNOG" id="COG5012">
    <property type="taxonomic scope" value="Bacteria"/>
</dbReference>
<evidence type="ECO:0000256" key="1">
    <source>
        <dbReference type="ARBA" id="ARBA00023015"/>
    </source>
</evidence>
<dbReference type="InterPro" id="IPR047057">
    <property type="entry name" value="MerR_fam"/>
</dbReference>
<name>W9B7K7_9BACI</name>
<dbReference type="InterPro" id="IPR036594">
    <property type="entry name" value="Meth_synthase_dom"/>
</dbReference>
<keyword evidence="7" id="KW-1185">Reference proteome</keyword>
<dbReference type="SUPFAM" id="SSF46955">
    <property type="entry name" value="Putative DNA-binding domain"/>
    <property type="match status" value="1"/>
</dbReference>
<dbReference type="PROSITE" id="PS50937">
    <property type="entry name" value="HTH_MERR_2"/>
    <property type="match status" value="1"/>
</dbReference>
<evidence type="ECO:0000313" key="8">
    <source>
        <dbReference type="Proteomes" id="UP000052946"/>
    </source>
</evidence>
<organism evidence="5 7">
    <name type="scientific">Oceanobacillus picturae</name>
    <dbReference type="NCBI Taxonomy" id="171693"/>
    <lineage>
        <taxon>Bacteria</taxon>
        <taxon>Bacillati</taxon>
        <taxon>Bacillota</taxon>
        <taxon>Bacilli</taxon>
        <taxon>Bacillales</taxon>
        <taxon>Bacillaceae</taxon>
        <taxon>Oceanobacillus</taxon>
    </lineage>
</organism>
<dbReference type="STRING" id="171693.BN988_01040"/>